<organism evidence="5 6">
    <name type="scientific">Rhizoctonia solani 123E</name>
    <dbReference type="NCBI Taxonomy" id="1423351"/>
    <lineage>
        <taxon>Eukaryota</taxon>
        <taxon>Fungi</taxon>
        <taxon>Dikarya</taxon>
        <taxon>Basidiomycota</taxon>
        <taxon>Agaricomycotina</taxon>
        <taxon>Agaricomycetes</taxon>
        <taxon>Cantharellales</taxon>
        <taxon>Ceratobasidiaceae</taxon>
        <taxon>Rhizoctonia</taxon>
    </lineage>
</organism>
<dbReference type="SUPFAM" id="SSF47954">
    <property type="entry name" value="Cyclin-like"/>
    <property type="match status" value="2"/>
</dbReference>
<evidence type="ECO:0000256" key="1">
    <source>
        <dbReference type="ARBA" id="ARBA00007806"/>
    </source>
</evidence>
<dbReference type="CDD" id="cd14752">
    <property type="entry name" value="GH31_N"/>
    <property type="match status" value="1"/>
</dbReference>
<sequence>MSNQVSPARTPPPTAAVRIREHNAYFSEEEVGRLTEKTRGNVSEARGERLRQQSCTFIDVVGVRSGFPRRTIATAQNLYHRFHLFFSMKDFDFFDVTMACLYVSTKLHDTLKKPRDILMAAYCIRMPELTAKSKTGTDVDIDPAVLEADRHRLIAIERLILETICFNFRVRLPFAYVIKICREFHASKELTKLAWRLSIDSNRTLVPLQHPPHTIALGCIYLAALLMSTDPNGPATSPTYDSREYSFRGDDPSMIVAKLTHPGEWETKFYSRVEQLEDVAHALLDLLLLNPSSTSLHANTSPTTPSSPSPSQQQSQSTPTTSNVPANYSTSQLTRLKIQLREQEQQEQRDRRPARVRIRSAMDADIVMNGLNGVGDSNEGTFTSHGDSRSILSTKTLKLSIDWSNGCPRLQWFSTLPGRVSPDEAPFLSDCVTRAYTFDAATGGVLHYVEREEWFPVSEHEPSPASPLGPNDEPFVNDRRNEFVYGLGEASGGILRTARKFTLEARDGAGYDWENGDPLYKVTPFYIIFNKKTQIWCGVYYNSLANDASLDFGTECDALFNGFRTYRAGCGPLDYYVILGDGTLASVISTYAALVSPSLGTGYPEKPLSSTDAYFKAWRTSLTLPPRSQFGYLASSLALAAEPHAQEAVLDFVKTCRKKGFPIDALHLSTGWCQNPETDNRHYFVWNRQRYPDPRALGTALEQEMNIRIIVNIKPWLLNDHPLYEEALKGESYVRAAEDAPDPKMKVAKSLLWSSAPGEHMYGSYLDFSSPGAVHWWSRHIEEDIVGMNMSGMWIDNNEYSGLVDDAEVYAGKDSFWGGGDWESRLGWGGGETTVGQAGRLIQMMGMAKASAHTSYKTTYDTMLGVFPERRPVIVTRSSIPGMQAYAHGTWSGDNATSWIALRRGTAMTLSAGISFLPGLYGHDIGGFAGKHHPSPELLIRWCQQGAWHTRFTVHSWKEVSTTLWMYDGVKADGTEITSILRDIVGFRYQLIPSMYSLYVNEYWKQGWPVLRPMFWYHSADPKTLALDEQFLFGSHVLVAPVLSFEHRTKRVYLPSAVDGTNETPEWCEMDTGIWHTSPSNGGFINLDAPLSRTPVLVRAGGILVLSNKCTETVYDGGATRVAHIFPSLSSQVDGAKGSFKLVEDDGKTNEHTEKGIFTELELSFQVTTGEKGQQAIEVDVKELNNSYTLPYSIIWFILPPGDSRKLRVPAGSTRKTSEQKADDSRAMLGIHLI</sequence>
<proteinExistence type="inferred from homology"/>
<dbReference type="InterPro" id="IPR011013">
    <property type="entry name" value="Gal_mutarotase_sf_dom"/>
</dbReference>
<dbReference type="Gene3D" id="1.10.472.10">
    <property type="entry name" value="Cyclin-like"/>
    <property type="match status" value="2"/>
</dbReference>
<accession>A0A074S506</accession>
<dbReference type="GO" id="GO:0030246">
    <property type="term" value="F:carbohydrate binding"/>
    <property type="evidence" value="ECO:0007669"/>
    <property type="project" value="InterPro"/>
</dbReference>
<dbReference type="Pfam" id="PF13802">
    <property type="entry name" value="Gal_mutarotas_2"/>
    <property type="match status" value="1"/>
</dbReference>
<feature type="domain" description="Cyclin-like" evidence="4">
    <location>
        <begin position="175"/>
        <end position="285"/>
    </location>
</feature>
<feature type="domain" description="Cyclin-like" evidence="4">
    <location>
        <begin position="56"/>
        <end position="162"/>
    </location>
</feature>
<comment type="similarity">
    <text evidence="1">Belongs to the glycosyl hydrolase 31 family.</text>
</comment>
<evidence type="ECO:0000313" key="5">
    <source>
        <dbReference type="EMBL" id="KEP54299.1"/>
    </source>
</evidence>
<dbReference type="SUPFAM" id="SSF74650">
    <property type="entry name" value="Galactose mutarotase-like"/>
    <property type="match status" value="1"/>
</dbReference>
<dbReference type="InterPro" id="IPR025887">
    <property type="entry name" value="Glyco_hydro_31_N_dom"/>
</dbReference>
<dbReference type="STRING" id="1423351.A0A074S506"/>
<dbReference type="OrthoDB" id="25002at2759"/>
<dbReference type="InterPro" id="IPR006671">
    <property type="entry name" value="Cyclin_N"/>
</dbReference>
<dbReference type="InterPro" id="IPR048395">
    <property type="entry name" value="Glyco_hydro_31_C"/>
</dbReference>
<dbReference type="Proteomes" id="UP000027456">
    <property type="component" value="Unassembled WGS sequence"/>
</dbReference>
<dbReference type="CDD" id="cd20546">
    <property type="entry name" value="CYCLIN_SpCG1C_ScCTK2-like_rpt2"/>
    <property type="match status" value="1"/>
</dbReference>
<dbReference type="InterPro" id="IPR013763">
    <property type="entry name" value="Cyclin-like_dom"/>
</dbReference>
<dbReference type="Pfam" id="PF01055">
    <property type="entry name" value="Glyco_hydro_31_2nd"/>
    <property type="match status" value="1"/>
</dbReference>
<gene>
    <name evidence="5" type="ORF">V565_019320</name>
</gene>
<dbReference type="InterPro" id="IPR013780">
    <property type="entry name" value="Glyco_hydro_b"/>
</dbReference>
<dbReference type="InterPro" id="IPR017853">
    <property type="entry name" value="GH"/>
</dbReference>
<dbReference type="SUPFAM" id="SSF51011">
    <property type="entry name" value="Glycosyl hydrolase domain"/>
    <property type="match status" value="1"/>
</dbReference>
<dbReference type="SUPFAM" id="SSF51445">
    <property type="entry name" value="(Trans)glycosidases"/>
    <property type="match status" value="1"/>
</dbReference>
<dbReference type="PANTHER" id="PTHR22762:SF165">
    <property type="entry name" value="PUTATIVE (AFU_ORTHOLOGUE AFUA_1G06560)-RELATED"/>
    <property type="match status" value="1"/>
</dbReference>
<dbReference type="GO" id="GO:0004553">
    <property type="term" value="F:hydrolase activity, hydrolyzing O-glycosyl compounds"/>
    <property type="evidence" value="ECO:0007669"/>
    <property type="project" value="InterPro"/>
</dbReference>
<evidence type="ECO:0000256" key="2">
    <source>
        <dbReference type="RuleBase" id="RU000383"/>
    </source>
</evidence>
<dbReference type="EMBL" id="AZST01000032">
    <property type="protein sequence ID" value="KEP54299.1"/>
    <property type="molecule type" value="Genomic_DNA"/>
</dbReference>
<dbReference type="Pfam" id="PF21365">
    <property type="entry name" value="Glyco_hydro_31_3rd"/>
    <property type="match status" value="1"/>
</dbReference>
<dbReference type="AlphaFoldDB" id="A0A074S506"/>
<feature type="region of interest" description="Disordered" evidence="3">
    <location>
        <begin position="295"/>
        <end position="330"/>
    </location>
</feature>
<keyword evidence="2" id="KW-0195">Cyclin</keyword>
<dbReference type="Gene3D" id="3.20.20.80">
    <property type="entry name" value="Glycosidases"/>
    <property type="match status" value="1"/>
</dbReference>
<protein>
    <submittedName>
        <fullName evidence="5">Glycoside hydrolase family 31 protein</fullName>
    </submittedName>
</protein>
<dbReference type="PANTHER" id="PTHR22762">
    <property type="entry name" value="ALPHA-GLUCOSIDASE"/>
    <property type="match status" value="1"/>
</dbReference>
<evidence type="ECO:0000259" key="4">
    <source>
        <dbReference type="SMART" id="SM00385"/>
    </source>
</evidence>
<dbReference type="InterPro" id="IPR036915">
    <property type="entry name" value="Cyclin-like_sf"/>
</dbReference>
<evidence type="ECO:0000256" key="3">
    <source>
        <dbReference type="SAM" id="MobiDB-lite"/>
    </source>
</evidence>
<keyword evidence="6" id="KW-1185">Reference proteome</keyword>
<comment type="caution">
    <text evidence="5">The sequence shown here is derived from an EMBL/GenBank/DDBJ whole genome shotgun (WGS) entry which is preliminary data.</text>
</comment>
<dbReference type="InterPro" id="IPR000322">
    <property type="entry name" value="Glyco_hydro_31_TIM"/>
</dbReference>
<dbReference type="Gene3D" id="2.60.40.1760">
    <property type="entry name" value="glycosyl hydrolase (family 31)"/>
    <property type="match status" value="1"/>
</dbReference>
<dbReference type="HOGENOM" id="CLU_000631_7_1_1"/>
<dbReference type="SMART" id="SM00385">
    <property type="entry name" value="CYCLIN"/>
    <property type="match status" value="2"/>
</dbReference>
<dbReference type="Pfam" id="PF00134">
    <property type="entry name" value="Cyclin_N"/>
    <property type="match status" value="1"/>
</dbReference>
<dbReference type="Gene3D" id="2.60.40.1180">
    <property type="entry name" value="Golgi alpha-mannosidase II"/>
    <property type="match status" value="2"/>
</dbReference>
<feature type="compositionally biased region" description="Low complexity" evidence="3">
    <location>
        <begin position="295"/>
        <end position="322"/>
    </location>
</feature>
<comment type="similarity">
    <text evidence="2">Belongs to the cyclin family.</text>
</comment>
<dbReference type="GO" id="GO:0005975">
    <property type="term" value="P:carbohydrate metabolic process"/>
    <property type="evidence" value="ECO:0007669"/>
    <property type="project" value="InterPro"/>
</dbReference>
<evidence type="ECO:0000313" key="6">
    <source>
        <dbReference type="Proteomes" id="UP000027456"/>
    </source>
</evidence>
<keyword evidence="5" id="KW-0378">Hydrolase</keyword>
<name>A0A074S506_9AGAM</name>
<reference evidence="5 6" key="1">
    <citation type="submission" date="2013-12" db="EMBL/GenBank/DDBJ databases">
        <authorList>
            <person name="Cubeta M."/>
            <person name="Pakala S."/>
            <person name="Fedorova N."/>
            <person name="Thomas E."/>
            <person name="Dean R."/>
            <person name="Jabaji S."/>
            <person name="Neate S."/>
            <person name="Toda T."/>
            <person name="Tavantzis S."/>
            <person name="Vilgalys R."/>
            <person name="Bharathan N."/>
            <person name="Pakala S."/>
            <person name="Losada L.S."/>
            <person name="Zafar N."/>
            <person name="Nierman W."/>
        </authorList>
    </citation>
    <scope>NUCLEOTIDE SEQUENCE [LARGE SCALE GENOMIC DNA]</scope>
    <source>
        <strain evidence="5 6">123E</strain>
    </source>
</reference>